<feature type="non-terminal residue" evidence="2">
    <location>
        <position position="154"/>
    </location>
</feature>
<feature type="compositionally biased region" description="Gly residues" evidence="1">
    <location>
        <begin position="46"/>
        <end position="56"/>
    </location>
</feature>
<evidence type="ECO:0000313" key="3">
    <source>
        <dbReference type="Proteomes" id="UP001354931"/>
    </source>
</evidence>
<evidence type="ECO:0000256" key="1">
    <source>
        <dbReference type="SAM" id="MobiDB-lite"/>
    </source>
</evidence>
<comment type="caution">
    <text evidence="2">The sequence shown here is derived from an EMBL/GenBank/DDBJ whole genome shotgun (WGS) entry which is preliminary data.</text>
</comment>
<gene>
    <name evidence="2" type="ORF">OKJ99_08680</name>
</gene>
<feature type="region of interest" description="Disordered" evidence="1">
    <location>
        <begin position="28"/>
        <end position="62"/>
    </location>
</feature>
<organism evidence="2 3">
    <name type="scientific">Streptomyces endophyticus</name>
    <dbReference type="NCBI Taxonomy" id="714166"/>
    <lineage>
        <taxon>Bacteria</taxon>
        <taxon>Bacillati</taxon>
        <taxon>Actinomycetota</taxon>
        <taxon>Actinomycetes</taxon>
        <taxon>Kitasatosporales</taxon>
        <taxon>Streptomycetaceae</taxon>
        <taxon>Streptomyces</taxon>
    </lineage>
</organism>
<accession>A0ABU6F290</accession>
<evidence type="ECO:0008006" key="4">
    <source>
        <dbReference type="Google" id="ProtNLM"/>
    </source>
</evidence>
<feature type="compositionally biased region" description="Polar residues" evidence="1">
    <location>
        <begin position="130"/>
        <end position="143"/>
    </location>
</feature>
<protein>
    <recommendedName>
        <fullName evidence="4">ATP-dependent helicase</fullName>
    </recommendedName>
</protein>
<evidence type="ECO:0000313" key="2">
    <source>
        <dbReference type="EMBL" id="MEB8337588.1"/>
    </source>
</evidence>
<name>A0ABU6F290_9ACTN</name>
<keyword evidence="3" id="KW-1185">Reference proteome</keyword>
<reference evidence="2 3" key="1">
    <citation type="submission" date="2022-10" db="EMBL/GenBank/DDBJ databases">
        <authorList>
            <person name="Xie J."/>
            <person name="Shen N."/>
        </authorList>
    </citation>
    <scope>NUCLEOTIDE SEQUENCE [LARGE SCALE GENOMIC DNA]</scope>
    <source>
        <strain evidence="2 3">YIM65594</strain>
    </source>
</reference>
<proteinExistence type="predicted"/>
<feature type="region of interest" description="Disordered" evidence="1">
    <location>
        <begin position="130"/>
        <end position="154"/>
    </location>
</feature>
<sequence>MSVPELSGVPLSAAAVFLPDPLPRAGRIAFWSPDASDPPDPSDGQGRPGWSGGSGLPGADDELTVVRSHGSSVRSRKVPALVLPVLDALPLLLRARRTRGAHPAAAAWGAAAAHALHLVARGRLLPGLTASTGSHAPTSSRTRWPTPRCATGRA</sequence>
<dbReference type="Proteomes" id="UP001354931">
    <property type="component" value="Unassembled WGS sequence"/>
</dbReference>
<dbReference type="EMBL" id="JAOZYC010000059">
    <property type="protein sequence ID" value="MEB8337588.1"/>
    <property type="molecule type" value="Genomic_DNA"/>
</dbReference>